<evidence type="ECO:0000313" key="15">
    <source>
        <dbReference type="Proteomes" id="UP000241201"/>
    </source>
</evidence>
<dbReference type="Proteomes" id="UP000241201">
    <property type="component" value="Unassembled WGS sequence"/>
</dbReference>
<evidence type="ECO:0000256" key="7">
    <source>
        <dbReference type="ARBA" id="ARBA00022989"/>
    </source>
</evidence>
<keyword evidence="9 13" id="KW-0472">Membrane</keyword>
<name>A0A2T3G1E9_9FIRM</name>
<dbReference type="GeneID" id="77470275"/>
<keyword evidence="15" id="KW-1185">Reference proteome</keyword>
<evidence type="ECO:0000256" key="5">
    <source>
        <dbReference type="ARBA" id="ARBA00022475"/>
    </source>
</evidence>
<dbReference type="SUPFAM" id="SSF81345">
    <property type="entry name" value="ABC transporter involved in vitamin B12 uptake, BtuC"/>
    <property type="match status" value="1"/>
</dbReference>
<sequence>MKTIKKHAHLFIVSLIILLGIVFFIAINTGTIKVSFIQLLKGLFIEYNKDVASVYQIRFPRVIVIMLVGCALALSGLLFQVVLKNPLADPGIIGISAGAQLVSILVGIFLPEFYTVKPLLTCLGGFLTFILIYSLSWKSGLKTTRIILVGVAIHYTLTAIISFIESISSSISSSVGSVILYTWNDVQLLIVYILPILIILCFLTKACDLLGLEDRTLLSLGINVNFYRFILSLLAVLLCSISVSISGILSFVGLLIPHLSRLFVGNKHCYLIPTSGLLGALILLIADTLGRVIIAPYEITPAILMAVIGGPLFIILLKRSSMHES</sequence>
<dbReference type="GO" id="GO:0033214">
    <property type="term" value="P:siderophore-iron import into cell"/>
    <property type="evidence" value="ECO:0007669"/>
    <property type="project" value="TreeGrafter"/>
</dbReference>
<dbReference type="InterPro" id="IPR037294">
    <property type="entry name" value="ABC_BtuC-like"/>
</dbReference>
<reference evidence="15" key="1">
    <citation type="submission" date="2018-03" db="EMBL/GenBank/DDBJ databases">
        <title>Lachnoclostridium SNUG30370 gen.nov., sp.nov., isolated from human faeces.</title>
        <authorList>
            <person name="Seo B."/>
            <person name="Jeon K."/>
            <person name="Ko G."/>
        </authorList>
    </citation>
    <scope>NUCLEOTIDE SEQUENCE [LARGE SCALE GENOMIC DNA]</scope>
    <source>
        <strain evidence="15">SNUG30370</strain>
    </source>
</reference>
<evidence type="ECO:0000256" key="1">
    <source>
        <dbReference type="ARBA" id="ARBA00004651"/>
    </source>
</evidence>
<comment type="subcellular location">
    <subcellularLocation>
        <location evidence="1">Cell membrane</location>
        <topology evidence="1">Multi-pass membrane protein</topology>
    </subcellularLocation>
</comment>
<feature type="transmembrane region" description="Helical" evidence="13">
    <location>
        <begin position="147"/>
        <end position="166"/>
    </location>
</feature>
<accession>A0A2T3G1E9</accession>
<dbReference type="AlphaFoldDB" id="A0A2T3G1E9"/>
<evidence type="ECO:0000313" key="14">
    <source>
        <dbReference type="EMBL" id="PST41322.1"/>
    </source>
</evidence>
<dbReference type="PANTHER" id="PTHR30472">
    <property type="entry name" value="FERRIC ENTEROBACTIN TRANSPORT SYSTEM PERMEASE PROTEIN"/>
    <property type="match status" value="1"/>
</dbReference>
<evidence type="ECO:0000256" key="3">
    <source>
        <dbReference type="ARBA" id="ARBA00018524"/>
    </source>
</evidence>
<evidence type="ECO:0000256" key="4">
    <source>
        <dbReference type="ARBA" id="ARBA00022448"/>
    </source>
</evidence>
<evidence type="ECO:0000256" key="6">
    <source>
        <dbReference type="ARBA" id="ARBA00022692"/>
    </source>
</evidence>
<dbReference type="InterPro" id="IPR000522">
    <property type="entry name" value="ABC_transptr_permease_BtuC"/>
</dbReference>
<dbReference type="GO" id="GO:0022857">
    <property type="term" value="F:transmembrane transporter activity"/>
    <property type="evidence" value="ECO:0007669"/>
    <property type="project" value="InterPro"/>
</dbReference>
<feature type="transmembrane region" description="Helical" evidence="13">
    <location>
        <begin position="12"/>
        <end position="39"/>
    </location>
</feature>
<evidence type="ECO:0000256" key="11">
    <source>
        <dbReference type="ARBA" id="ARBA00031149"/>
    </source>
</evidence>
<evidence type="ECO:0000256" key="2">
    <source>
        <dbReference type="ARBA" id="ARBA00007935"/>
    </source>
</evidence>
<proteinExistence type="inferred from homology"/>
<feature type="transmembrane region" description="Helical" evidence="13">
    <location>
        <begin position="186"/>
        <end position="204"/>
    </location>
</feature>
<keyword evidence="7 13" id="KW-1133">Transmembrane helix</keyword>
<evidence type="ECO:0000256" key="8">
    <source>
        <dbReference type="ARBA" id="ARBA00023004"/>
    </source>
</evidence>
<comment type="caution">
    <text evidence="14">The sequence shown here is derived from an EMBL/GenBank/DDBJ whole genome shotgun (WGS) entry which is preliminary data.</text>
</comment>
<evidence type="ECO:0000256" key="9">
    <source>
        <dbReference type="ARBA" id="ARBA00023136"/>
    </source>
</evidence>
<feature type="transmembrane region" description="Helical" evidence="13">
    <location>
        <begin position="59"/>
        <end position="79"/>
    </location>
</feature>
<feature type="transmembrane region" description="Helical" evidence="13">
    <location>
        <begin position="299"/>
        <end position="317"/>
    </location>
</feature>
<evidence type="ECO:0000256" key="12">
    <source>
        <dbReference type="ARBA" id="ARBA00031465"/>
    </source>
</evidence>
<keyword evidence="5" id="KW-1003">Cell membrane</keyword>
<gene>
    <name evidence="14" type="ORF">C7U55_04050</name>
</gene>
<comment type="similarity">
    <text evidence="2">Belongs to the binding-protein-dependent transport system permease family. FecCD subfamily.</text>
</comment>
<feature type="transmembrane region" description="Helical" evidence="13">
    <location>
        <begin position="116"/>
        <end position="135"/>
    </location>
</feature>
<dbReference type="PANTHER" id="PTHR30472:SF21">
    <property type="entry name" value="HEME-IRON TRANSPORT SYSTEM PERMEASE PROTEIN ISDF-RELATED"/>
    <property type="match status" value="1"/>
</dbReference>
<dbReference type="Gene3D" id="1.10.3470.10">
    <property type="entry name" value="ABC transporter involved in vitamin B12 uptake, BtuC"/>
    <property type="match status" value="1"/>
</dbReference>
<keyword evidence="8" id="KW-0408">Iron</keyword>
<dbReference type="Pfam" id="PF01032">
    <property type="entry name" value="FecCD"/>
    <property type="match status" value="1"/>
</dbReference>
<feature type="transmembrane region" description="Helical" evidence="13">
    <location>
        <begin position="91"/>
        <end position="110"/>
    </location>
</feature>
<dbReference type="CDD" id="cd06550">
    <property type="entry name" value="TM_ABC_iron-siderophores_like"/>
    <property type="match status" value="1"/>
</dbReference>
<feature type="transmembrane region" description="Helical" evidence="13">
    <location>
        <begin position="271"/>
        <end position="293"/>
    </location>
</feature>
<dbReference type="GO" id="GO:0005886">
    <property type="term" value="C:plasma membrane"/>
    <property type="evidence" value="ECO:0007669"/>
    <property type="project" value="UniProtKB-SubCell"/>
</dbReference>
<keyword evidence="6 13" id="KW-0812">Transmembrane</keyword>
<comment type="function">
    <text evidence="10">Part of the binding-protein-dependent transport system for heme-iron. Responsible for the translocation of the substrate across the membrane.</text>
</comment>
<organism evidence="14 15">
    <name type="scientific">Faecalibacillus faecis</name>
    <dbReference type="NCBI Taxonomy" id="1982628"/>
    <lineage>
        <taxon>Bacteria</taxon>
        <taxon>Bacillati</taxon>
        <taxon>Bacillota</taxon>
        <taxon>Erysipelotrichia</taxon>
        <taxon>Erysipelotrichales</taxon>
        <taxon>Coprobacillaceae</taxon>
        <taxon>Faecalibacillus</taxon>
    </lineage>
</organism>
<dbReference type="EMBL" id="PYLP01000003">
    <property type="protein sequence ID" value="PST41322.1"/>
    <property type="molecule type" value="Genomic_DNA"/>
</dbReference>
<protein>
    <recommendedName>
        <fullName evidence="3">Probable heme-iron transport system permease protein IsdF</fullName>
    </recommendedName>
    <alternativeName>
        <fullName evidence="12">Iron-regulated surface determinant protein F</fullName>
    </alternativeName>
    <alternativeName>
        <fullName evidence="11">Staphylococcal iron-regulated protein G</fullName>
    </alternativeName>
</protein>
<evidence type="ECO:0000256" key="10">
    <source>
        <dbReference type="ARBA" id="ARBA00025320"/>
    </source>
</evidence>
<dbReference type="RefSeq" id="WP_106987457.1">
    <property type="nucleotide sequence ID" value="NZ_DBGDQT010000079.1"/>
</dbReference>
<evidence type="ECO:0000256" key="13">
    <source>
        <dbReference type="SAM" id="Phobius"/>
    </source>
</evidence>
<keyword evidence="4" id="KW-0813">Transport</keyword>